<dbReference type="AlphaFoldDB" id="A0A6A5Z6A4"/>
<feature type="region of interest" description="Disordered" evidence="5">
    <location>
        <begin position="221"/>
        <end position="443"/>
    </location>
</feature>
<dbReference type="GO" id="GO:0005524">
    <property type="term" value="F:ATP binding"/>
    <property type="evidence" value="ECO:0007669"/>
    <property type="project" value="UniProtKB-KW"/>
</dbReference>
<evidence type="ECO:0000256" key="4">
    <source>
        <dbReference type="ARBA" id="ARBA00022840"/>
    </source>
</evidence>
<dbReference type="GO" id="GO:0016740">
    <property type="term" value="F:transferase activity"/>
    <property type="evidence" value="ECO:0007669"/>
    <property type="project" value="UniProtKB-KW"/>
</dbReference>
<feature type="domain" description="ABC1 atypical kinase-like" evidence="6">
    <location>
        <begin position="531"/>
        <end position="773"/>
    </location>
</feature>
<feature type="compositionally biased region" description="Basic and acidic residues" evidence="5">
    <location>
        <begin position="245"/>
        <end position="264"/>
    </location>
</feature>
<feature type="compositionally biased region" description="Low complexity" evidence="5">
    <location>
        <begin position="410"/>
        <end position="423"/>
    </location>
</feature>
<reference evidence="7" key="1">
    <citation type="journal article" date="2020" name="Stud. Mycol.">
        <title>101 Dothideomycetes genomes: a test case for predicting lifestyles and emergence of pathogens.</title>
        <authorList>
            <person name="Haridas S."/>
            <person name="Albert R."/>
            <person name="Binder M."/>
            <person name="Bloem J."/>
            <person name="Labutti K."/>
            <person name="Salamov A."/>
            <person name="Andreopoulos B."/>
            <person name="Baker S."/>
            <person name="Barry K."/>
            <person name="Bills G."/>
            <person name="Bluhm B."/>
            <person name="Cannon C."/>
            <person name="Castanera R."/>
            <person name="Culley D."/>
            <person name="Daum C."/>
            <person name="Ezra D."/>
            <person name="Gonzalez J."/>
            <person name="Henrissat B."/>
            <person name="Kuo A."/>
            <person name="Liang C."/>
            <person name="Lipzen A."/>
            <person name="Lutzoni F."/>
            <person name="Magnuson J."/>
            <person name="Mondo S."/>
            <person name="Nolan M."/>
            <person name="Ohm R."/>
            <person name="Pangilinan J."/>
            <person name="Park H.-J."/>
            <person name="Ramirez L."/>
            <person name="Alfaro M."/>
            <person name="Sun H."/>
            <person name="Tritt A."/>
            <person name="Yoshinaga Y."/>
            <person name="Zwiers L.-H."/>
            <person name="Turgeon B."/>
            <person name="Goodwin S."/>
            <person name="Spatafora J."/>
            <person name="Crous P."/>
            <person name="Grigoriev I."/>
        </authorList>
    </citation>
    <scope>NUCLEOTIDE SEQUENCE</scope>
    <source>
        <strain evidence="7">CBS 627.86</strain>
    </source>
</reference>
<keyword evidence="4" id="KW-0067">ATP-binding</keyword>
<feature type="compositionally biased region" description="Basic and acidic residues" evidence="5">
    <location>
        <begin position="276"/>
        <end position="290"/>
    </location>
</feature>
<proteinExistence type="inferred from homology"/>
<evidence type="ECO:0000313" key="7">
    <source>
        <dbReference type="EMBL" id="KAF2115009.1"/>
    </source>
</evidence>
<dbReference type="InterPro" id="IPR004147">
    <property type="entry name" value="ABC1_dom"/>
</dbReference>
<dbReference type="OrthoDB" id="201153at2759"/>
<dbReference type="PANTHER" id="PTHR43851">
    <property type="match status" value="1"/>
</dbReference>
<sequence>MAGRRLIDAAKLFNASKSVAKQHINLRSQQLDVYSKTSTLVKAVKHQTDRVTLTAQAAIALSQRFNEKAPSYTSSADPRSTSNHDANIPRTETVEGEPPRQDMKEGIEQDHHYDRSGQNTQAQPPPEDELGVQQEEAQRRPLPDGTIPTAEVSLEQEGKGWDTFYERSEPEPPKQPLVEEHPGVGLKDDEAIEPASSRASTIPAPTHQVDPSPEYARVLQRQSEAQIPSQVWDKQPSQASPQVRKLQEGHDRDVFYARSVESKPDYSSLPRRKIPKHTEDTQEHDDHVQDEQLNQDVYYAVSEPGQEELQKEEIPHEAAVPEQEQVPEGINTDVFRSKRVASMLGGNPYATKPRLDLEGAGKTPVDHTKTAVGHDQDTFNVRSSEQTRPSKPEEPVQTTQSSTEKDMRDLASQLAKDADAAASPVSEMNNPSQKAPYELRESRVPSSRFGRLWQYAGLGTSMAFGAVGESLRRVAGGAASAGGSLMLSPGNLEILVTKLSRMRGAALKLGQMISFQDIKMLPPEIHQVLQRVQDSADYMPASQRNQVLTNNLGEDWRDLFETFEDVPIAAASIGQVHKATLKSTGQPVAVKVQYPGVANSIDSDLNNLSILLTASRLLPRGLFLDKTIANARTELGWECDYLREAKYQTRFREFLADDTDAFTVPKVIPEASGREVLTAELMTGIGVTKLPELNQEDRDWIGTQILRLCLREIVEFKCMQTDPNWTNFLYNKEQQKIELLDFGASRDYPDEFVEPYINVLIAASKGDRDSIRDLSIELGYLTGSESQAMKDAHIDSVLTLAEPFQASGPEVYDFRDQTITDRVRSLIPIMVKERLAPPPEETYSLHRKLSGAFLLCARLGSRVPCRDLFEKAVQAYNKGGKVK</sequence>
<dbReference type="InterPro" id="IPR011009">
    <property type="entry name" value="Kinase-like_dom_sf"/>
</dbReference>
<dbReference type="SUPFAM" id="SSF56112">
    <property type="entry name" value="Protein kinase-like (PK-like)"/>
    <property type="match status" value="1"/>
</dbReference>
<keyword evidence="2" id="KW-0808">Transferase</keyword>
<feature type="region of interest" description="Disordered" evidence="5">
    <location>
        <begin position="67"/>
        <end position="182"/>
    </location>
</feature>
<feature type="compositionally biased region" description="Polar residues" evidence="5">
    <location>
        <begin position="71"/>
        <end position="85"/>
    </location>
</feature>
<keyword evidence="8" id="KW-1185">Reference proteome</keyword>
<dbReference type="EMBL" id="ML977324">
    <property type="protein sequence ID" value="KAF2115009.1"/>
    <property type="molecule type" value="Genomic_DNA"/>
</dbReference>
<evidence type="ECO:0000313" key="8">
    <source>
        <dbReference type="Proteomes" id="UP000799770"/>
    </source>
</evidence>
<feature type="compositionally biased region" description="Basic and acidic residues" evidence="5">
    <location>
        <begin position="97"/>
        <end position="115"/>
    </location>
</feature>
<evidence type="ECO:0000256" key="3">
    <source>
        <dbReference type="ARBA" id="ARBA00022741"/>
    </source>
</evidence>
<evidence type="ECO:0000256" key="5">
    <source>
        <dbReference type="SAM" id="MobiDB-lite"/>
    </source>
</evidence>
<comment type="similarity">
    <text evidence="1">Belongs to the protein kinase superfamily. ADCK protein kinase family.</text>
</comment>
<gene>
    <name evidence="7" type="ORF">BDV96DRAFT_494378</name>
</gene>
<keyword evidence="3" id="KW-0547">Nucleotide-binding</keyword>
<name>A0A6A5Z6A4_9PLEO</name>
<organism evidence="7 8">
    <name type="scientific">Lophiotrema nucula</name>
    <dbReference type="NCBI Taxonomy" id="690887"/>
    <lineage>
        <taxon>Eukaryota</taxon>
        <taxon>Fungi</taxon>
        <taxon>Dikarya</taxon>
        <taxon>Ascomycota</taxon>
        <taxon>Pezizomycotina</taxon>
        <taxon>Dothideomycetes</taxon>
        <taxon>Pleosporomycetidae</taxon>
        <taxon>Pleosporales</taxon>
        <taxon>Lophiotremataceae</taxon>
        <taxon>Lophiotrema</taxon>
    </lineage>
</organism>
<dbReference type="CDD" id="cd13970">
    <property type="entry name" value="ABC1_ADCK3"/>
    <property type="match status" value="1"/>
</dbReference>
<dbReference type="InterPro" id="IPR051409">
    <property type="entry name" value="Atypical_kinase_ADCK"/>
</dbReference>
<dbReference type="PANTHER" id="PTHR43851:SF3">
    <property type="entry name" value="COENZYME Q8"/>
    <property type="match status" value="1"/>
</dbReference>
<evidence type="ECO:0000256" key="2">
    <source>
        <dbReference type="ARBA" id="ARBA00022679"/>
    </source>
</evidence>
<dbReference type="GO" id="GO:0006744">
    <property type="term" value="P:ubiquinone biosynthetic process"/>
    <property type="evidence" value="ECO:0007669"/>
    <property type="project" value="TreeGrafter"/>
</dbReference>
<accession>A0A6A5Z6A4</accession>
<feature type="compositionally biased region" description="Basic and acidic residues" evidence="5">
    <location>
        <begin position="353"/>
        <end position="377"/>
    </location>
</feature>
<evidence type="ECO:0000256" key="1">
    <source>
        <dbReference type="ARBA" id="ARBA00009670"/>
    </source>
</evidence>
<feature type="compositionally biased region" description="Basic and acidic residues" evidence="5">
    <location>
        <begin position="156"/>
        <end position="182"/>
    </location>
</feature>
<dbReference type="Proteomes" id="UP000799770">
    <property type="component" value="Unassembled WGS sequence"/>
</dbReference>
<dbReference type="Pfam" id="PF03109">
    <property type="entry name" value="ABC1"/>
    <property type="match status" value="1"/>
</dbReference>
<evidence type="ECO:0000259" key="6">
    <source>
        <dbReference type="Pfam" id="PF03109"/>
    </source>
</evidence>
<protein>
    <submittedName>
        <fullName evidence="7">ABC1 family-domain-containing protein</fullName>
    </submittedName>
</protein>
<dbReference type="InterPro" id="IPR034646">
    <property type="entry name" value="ADCK3_dom"/>
</dbReference>
<feature type="compositionally biased region" description="Polar residues" evidence="5">
    <location>
        <begin position="378"/>
        <end position="387"/>
    </location>
</feature>